<reference evidence="1" key="1">
    <citation type="submission" date="2020-06" db="EMBL/GenBank/DDBJ databases">
        <title>WGS assembly of Ceratodon purpureus strain R40.</title>
        <authorList>
            <person name="Carey S.B."/>
            <person name="Jenkins J."/>
            <person name="Shu S."/>
            <person name="Lovell J.T."/>
            <person name="Sreedasyam A."/>
            <person name="Maumus F."/>
            <person name="Tiley G.P."/>
            <person name="Fernandez-Pozo N."/>
            <person name="Barry K."/>
            <person name="Chen C."/>
            <person name="Wang M."/>
            <person name="Lipzen A."/>
            <person name="Daum C."/>
            <person name="Saski C.A."/>
            <person name="Payton A.C."/>
            <person name="Mcbreen J.C."/>
            <person name="Conrad R.E."/>
            <person name="Kollar L.M."/>
            <person name="Olsson S."/>
            <person name="Huttunen S."/>
            <person name="Landis J.B."/>
            <person name="Wickett N.J."/>
            <person name="Johnson M.G."/>
            <person name="Rensing S.A."/>
            <person name="Grimwood J."/>
            <person name="Schmutz J."/>
            <person name="Mcdaniel S.F."/>
        </authorList>
    </citation>
    <scope>NUCLEOTIDE SEQUENCE</scope>
    <source>
        <strain evidence="1">R40</strain>
    </source>
</reference>
<dbReference type="Proteomes" id="UP000822688">
    <property type="component" value="Chromosome 2"/>
</dbReference>
<protein>
    <submittedName>
        <fullName evidence="1">Uncharacterized protein</fullName>
    </submittedName>
</protein>
<gene>
    <name evidence="1" type="ORF">KC19_2G216200</name>
</gene>
<accession>A0A8T0IXY8</accession>
<organism evidence="1 2">
    <name type="scientific">Ceratodon purpureus</name>
    <name type="common">Fire moss</name>
    <name type="synonym">Dicranum purpureum</name>
    <dbReference type="NCBI Taxonomy" id="3225"/>
    <lineage>
        <taxon>Eukaryota</taxon>
        <taxon>Viridiplantae</taxon>
        <taxon>Streptophyta</taxon>
        <taxon>Embryophyta</taxon>
        <taxon>Bryophyta</taxon>
        <taxon>Bryophytina</taxon>
        <taxon>Bryopsida</taxon>
        <taxon>Dicranidae</taxon>
        <taxon>Pseudoditrichales</taxon>
        <taxon>Ditrichaceae</taxon>
        <taxon>Ceratodon</taxon>
    </lineage>
</organism>
<proteinExistence type="predicted"/>
<dbReference type="AlphaFoldDB" id="A0A8T0IXY8"/>
<sequence>MRSPRYFASCGAEFTLRRRSQRQVQRVTLAIILDWYAWVGSRSSFTFLAFRQRLATVCMSPSSRPMVSTAVMSVVVGHPAAAMACLHGQHSCERFQPGGSLKLGRREFLGERNFLHARTRVKGRRGGSRIQVRAGLEELSSNQRQQVLSASSLNLLRQPWPVRVSTGSWW</sequence>
<comment type="caution">
    <text evidence="1">The sequence shown here is derived from an EMBL/GenBank/DDBJ whole genome shotgun (WGS) entry which is preliminary data.</text>
</comment>
<dbReference type="EMBL" id="CM026422">
    <property type="protein sequence ID" value="KAG0588105.1"/>
    <property type="molecule type" value="Genomic_DNA"/>
</dbReference>
<keyword evidence="2" id="KW-1185">Reference proteome</keyword>
<evidence type="ECO:0000313" key="1">
    <source>
        <dbReference type="EMBL" id="KAG0588105.1"/>
    </source>
</evidence>
<evidence type="ECO:0000313" key="2">
    <source>
        <dbReference type="Proteomes" id="UP000822688"/>
    </source>
</evidence>
<name>A0A8T0IXY8_CERPU</name>